<protein>
    <submittedName>
        <fullName evidence="1">Asp-tRNA(Asn) amidotransferase GatCAB subunit C</fullName>
    </submittedName>
</protein>
<name>A0A7C2UU85_9CREN</name>
<dbReference type="InterPro" id="IPR036113">
    <property type="entry name" value="Asp/Glu-ADT_sf_sub_c"/>
</dbReference>
<sequence>MSTKERLVNEELIERLSWLSRIKLSVEERERLSKEIVMILGYIDDILSLDVGNEEITHLSEGRLREDSPIYEIEMGRELLGQAILEEGYVKGPKVFKG</sequence>
<gene>
    <name evidence="1" type="ORF">ENO36_02150</name>
</gene>
<dbReference type="AlphaFoldDB" id="A0A7C2UU85"/>
<proteinExistence type="predicted"/>
<dbReference type="EMBL" id="DSFE01000047">
    <property type="protein sequence ID" value="HEU97643.1"/>
    <property type="molecule type" value="Genomic_DNA"/>
</dbReference>
<evidence type="ECO:0000313" key="1">
    <source>
        <dbReference type="EMBL" id="HEU97643.1"/>
    </source>
</evidence>
<comment type="caution">
    <text evidence="1">The sequence shown here is derived from an EMBL/GenBank/DDBJ whole genome shotgun (WGS) entry which is preliminary data.</text>
</comment>
<dbReference type="GO" id="GO:0006450">
    <property type="term" value="P:regulation of translational fidelity"/>
    <property type="evidence" value="ECO:0007669"/>
    <property type="project" value="InterPro"/>
</dbReference>
<reference evidence="1" key="1">
    <citation type="journal article" date="2020" name="mSystems">
        <title>Genome- and Community-Level Interaction Insights into Carbon Utilization and Element Cycling Functions of Hydrothermarchaeota in Hydrothermal Sediment.</title>
        <authorList>
            <person name="Zhou Z."/>
            <person name="Liu Y."/>
            <person name="Xu W."/>
            <person name="Pan J."/>
            <person name="Luo Z.H."/>
            <person name="Li M."/>
        </authorList>
    </citation>
    <scope>NUCLEOTIDE SEQUENCE [LARGE SCALE GENOMIC DNA]</scope>
    <source>
        <strain evidence="1">SpSt-1259</strain>
    </source>
</reference>
<dbReference type="Gene3D" id="1.10.20.60">
    <property type="entry name" value="Glu-tRNAGln amidotransferase C subunit, N-terminal domain"/>
    <property type="match status" value="1"/>
</dbReference>
<dbReference type="SUPFAM" id="SSF141000">
    <property type="entry name" value="Glu-tRNAGln amidotransferase C subunit"/>
    <property type="match status" value="1"/>
</dbReference>
<dbReference type="Pfam" id="PF02686">
    <property type="entry name" value="GatC"/>
    <property type="match status" value="1"/>
</dbReference>
<dbReference type="InterPro" id="IPR003837">
    <property type="entry name" value="GatC"/>
</dbReference>
<organism evidence="1">
    <name type="scientific">Fervidicoccus fontis</name>
    <dbReference type="NCBI Taxonomy" id="683846"/>
    <lineage>
        <taxon>Archaea</taxon>
        <taxon>Thermoproteota</taxon>
        <taxon>Thermoprotei</taxon>
        <taxon>Fervidicoccales</taxon>
        <taxon>Fervidicoccaceae</taxon>
        <taxon>Fervidicoccus</taxon>
    </lineage>
</organism>
<accession>A0A7C2UU85</accession>
<dbReference type="Proteomes" id="UP000885664">
    <property type="component" value="Unassembled WGS sequence"/>
</dbReference>